<gene>
    <name evidence="3" type="ORF">F6464_01195</name>
</gene>
<reference evidence="3 4" key="1">
    <citation type="submission" date="2019-09" db="EMBL/GenBank/DDBJ databases">
        <title>Flavobacterium sp. nov., isolated from glacier ice.</title>
        <authorList>
            <person name="Liu Q."/>
        </authorList>
    </citation>
    <scope>NUCLEOTIDE SEQUENCE [LARGE SCALE GENOMIC DNA]</scope>
    <source>
        <strain evidence="3 4">NBRC 112527</strain>
    </source>
</reference>
<keyword evidence="3" id="KW-0449">Lipoprotein</keyword>
<dbReference type="Gene3D" id="2.50.20.10">
    <property type="entry name" value="Lipoprotein localisation LolA/LolB/LppX"/>
    <property type="match status" value="1"/>
</dbReference>
<dbReference type="CDD" id="cd16329">
    <property type="entry name" value="LolA_like"/>
    <property type="match status" value="1"/>
</dbReference>
<dbReference type="OrthoDB" id="9803781at2"/>
<dbReference type="InterPro" id="IPR033399">
    <property type="entry name" value="TP_0789-like"/>
</dbReference>
<accession>A0A7J5AL69</accession>
<evidence type="ECO:0000256" key="1">
    <source>
        <dbReference type="ARBA" id="ARBA00022729"/>
    </source>
</evidence>
<evidence type="ECO:0000313" key="4">
    <source>
        <dbReference type="Proteomes" id="UP000490922"/>
    </source>
</evidence>
<dbReference type="EMBL" id="WAEM01000001">
    <property type="protein sequence ID" value="KAB1157729.1"/>
    <property type="molecule type" value="Genomic_DNA"/>
</dbReference>
<protein>
    <submittedName>
        <fullName evidence="3">Outer membrane lipoprotein-sorting protein</fullName>
    </submittedName>
</protein>
<dbReference type="Pfam" id="PF17131">
    <property type="entry name" value="LolA_like"/>
    <property type="match status" value="1"/>
</dbReference>
<feature type="domain" description="Uncharacterized protein TP-0789" evidence="2">
    <location>
        <begin position="63"/>
        <end position="244"/>
    </location>
</feature>
<evidence type="ECO:0000259" key="2">
    <source>
        <dbReference type="Pfam" id="PF17131"/>
    </source>
</evidence>
<evidence type="ECO:0000313" key="3">
    <source>
        <dbReference type="EMBL" id="KAB1157729.1"/>
    </source>
</evidence>
<dbReference type="InterPro" id="IPR052944">
    <property type="entry name" value="Sporulation_related"/>
</dbReference>
<dbReference type="SUPFAM" id="SSF89392">
    <property type="entry name" value="Prokaryotic lipoproteins and lipoprotein localization factors"/>
    <property type="match status" value="1"/>
</dbReference>
<dbReference type="Proteomes" id="UP000490922">
    <property type="component" value="Unassembled WGS sequence"/>
</dbReference>
<keyword evidence="1" id="KW-0732">Signal</keyword>
<keyword evidence="4" id="KW-1185">Reference proteome</keyword>
<organism evidence="3 4">
    <name type="scientific">Flavobacterium luteum</name>
    <dbReference type="NCBI Taxonomy" id="2026654"/>
    <lineage>
        <taxon>Bacteria</taxon>
        <taxon>Pseudomonadati</taxon>
        <taxon>Bacteroidota</taxon>
        <taxon>Flavobacteriia</taxon>
        <taxon>Flavobacteriales</taxon>
        <taxon>Flavobacteriaceae</taxon>
        <taxon>Flavobacterium</taxon>
    </lineage>
</organism>
<name>A0A7J5AL69_9FLAO</name>
<sequence length="247" mass="28456">MKKIHLLFCFFVFSTATFSQEAKDIVRKADEKAKGKTSFANITIETIRPKWSREMTVKAWTKGNTLTLILVLSPAKEKGVVYLKRDKEVWNWIPAIERNIKMPPSMMSQSWMGTDFTNDDLVKEASILEDYNHTFLNDVTIDERNCYRIQLLPKPKAAVVWGKVIMSIDKKDFLMLHADYFDEDGTLINTMHSSDIKLLGGRLLPARMEMIPADKKGYKTVLVYNSLLFDNPIDDSFFTTQNITKVK</sequence>
<dbReference type="PANTHER" id="PTHR37507:SF2">
    <property type="entry name" value="SPORULATION PROTEIN YDCC"/>
    <property type="match status" value="1"/>
</dbReference>
<dbReference type="AlphaFoldDB" id="A0A7J5AL69"/>
<dbReference type="InterPro" id="IPR029046">
    <property type="entry name" value="LolA/LolB/LppX"/>
</dbReference>
<dbReference type="RefSeq" id="WP_151105922.1">
    <property type="nucleotide sequence ID" value="NZ_WAEM01000001.1"/>
</dbReference>
<comment type="caution">
    <text evidence="3">The sequence shown here is derived from an EMBL/GenBank/DDBJ whole genome shotgun (WGS) entry which is preliminary data.</text>
</comment>
<dbReference type="PANTHER" id="PTHR37507">
    <property type="entry name" value="SPORULATION PROTEIN YDCC"/>
    <property type="match status" value="1"/>
</dbReference>
<proteinExistence type="predicted"/>